<reference evidence="3" key="1">
    <citation type="submission" date="2011-08" db="EMBL/GenBank/DDBJ databases">
        <authorList>
            <person name="Rombauts S."/>
        </authorList>
    </citation>
    <scope>NUCLEOTIDE SEQUENCE</scope>
    <source>
        <strain evidence="3">London</strain>
    </source>
</reference>
<dbReference type="GO" id="GO:0001664">
    <property type="term" value="F:G protein-coupled receptor binding"/>
    <property type="evidence" value="ECO:0007669"/>
    <property type="project" value="TreeGrafter"/>
</dbReference>
<proteinExistence type="inferred from homology"/>
<dbReference type="EnsemblMetazoa" id="tetur13g00590.1">
    <property type="protein sequence ID" value="tetur13g00590.1"/>
    <property type="gene ID" value="tetur13g00590"/>
</dbReference>
<evidence type="ECO:0000256" key="1">
    <source>
        <dbReference type="ARBA" id="ARBA00005298"/>
    </source>
</evidence>
<dbReference type="STRING" id="32264.T1KJN6"/>
<dbReference type="InterPro" id="IPR000698">
    <property type="entry name" value="Arrestin"/>
</dbReference>
<sequence>MFTSGNYSSSLVSIESQEGCPINPGSTLSKTFVVTPKFNGVNGRGIAIENALPGEDKKLATSTLLSSEQSKEDVFGIQVSYCVRIKLQMGALAGEMVGELPFLLMPQSAKAAIGDS</sequence>
<organism evidence="2 3">
    <name type="scientific">Tetranychus urticae</name>
    <name type="common">Two-spotted spider mite</name>
    <dbReference type="NCBI Taxonomy" id="32264"/>
    <lineage>
        <taxon>Eukaryota</taxon>
        <taxon>Metazoa</taxon>
        <taxon>Ecdysozoa</taxon>
        <taxon>Arthropoda</taxon>
        <taxon>Chelicerata</taxon>
        <taxon>Arachnida</taxon>
        <taxon>Acari</taxon>
        <taxon>Acariformes</taxon>
        <taxon>Trombidiformes</taxon>
        <taxon>Prostigmata</taxon>
        <taxon>Eleutherengona</taxon>
        <taxon>Raphignathae</taxon>
        <taxon>Tetranychoidea</taxon>
        <taxon>Tetranychidae</taxon>
        <taxon>Tetranychus</taxon>
    </lineage>
</organism>
<evidence type="ECO:0008006" key="4">
    <source>
        <dbReference type="Google" id="ProtNLM"/>
    </source>
</evidence>
<dbReference type="HOGENOM" id="CLU_2099958_0_0_1"/>
<dbReference type="GO" id="GO:0002031">
    <property type="term" value="P:G protein-coupled receptor internalization"/>
    <property type="evidence" value="ECO:0007669"/>
    <property type="project" value="TreeGrafter"/>
</dbReference>
<name>T1KJN6_TETUR</name>
<accession>T1KJN6</accession>
<reference evidence="2" key="2">
    <citation type="submission" date="2015-06" db="UniProtKB">
        <authorList>
            <consortium name="EnsemblMetazoa"/>
        </authorList>
    </citation>
    <scope>IDENTIFICATION</scope>
</reference>
<comment type="similarity">
    <text evidence="1">Belongs to the arrestin family.</text>
</comment>
<dbReference type="PANTHER" id="PTHR11792:SF17">
    <property type="entry name" value="KURTZ ARRESTIN"/>
    <property type="match status" value="1"/>
</dbReference>
<dbReference type="GO" id="GO:0007165">
    <property type="term" value="P:signal transduction"/>
    <property type="evidence" value="ECO:0007669"/>
    <property type="project" value="InterPro"/>
</dbReference>
<evidence type="ECO:0000313" key="2">
    <source>
        <dbReference type="EnsemblMetazoa" id="tetur13g00590.1"/>
    </source>
</evidence>
<dbReference type="Proteomes" id="UP000015104">
    <property type="component" value="Unassembled WGS sequence"/>
</dbReference>
<dbReference type="Gene3D" id="2.60.40.640">
    <property type="match status" value="1"/>
</dbReference>
<evidence type="ECO:0000313" key="3">
    <source>
        <dbReference type="Proteomes" id="UP000015104"/>
    </source>
</evidence>
<dbReference type="InterPro" id="IPR014756">
    <property type="entry name" value="Ig_E-set"/>
</dbReference>
<dbReference type="EMBL" id="CAEY01000163">
    <property type="status" value="NOT_ANNOTATED_CDS"/>
    <property type="molecule type" value="Genomic_DNA"/>
</dbReference>
<dbReference type="AlphaFoldDB" id="T1KJN6"/>
<dbReference type="PANTHER" id="PTHR11792">
    <property type="entry name" value="ARRESTIN"/>
    <property type="match status" value="1"/>
</dbReference>
<dbReference type="eggNOG" id="KOG3865">
    <property type="taxonomic scope" value="Eukaryota"/>
</dbReference>
<protein>
    <recommendedName>
        <fullName evidence="4">Arrestin C-terminal-like domain-containing protein</fullName>
    </recommendedName>
</protein>
<dbReference type="SUPFAM" id="SSF81296">
    <property type="entry name" value="E set domains"/>
    <property type="match status" value="1"/>
</dbReference>
<dbReference type="InterPro" id="IPR014752">
    <property type="entry name" value="Arrestin-like_C"/>
</dbReference>
<dbReference type="GO" id="GO:0005737">
    <property type="term" value="C:cytoplasm"/>
    <property type="evidence" value="ECO:0007669"/>
    <property type="project" value="TreeGrafter"/>
</dbReference>
<keyword evidence="3" id="KW-1185">Reference proteome</keyword>